<protein>
    <submittedName>
        <fullName evidence="1">Uncharacterized protein</fullName>
    </submittedName>
</protein>
<name>A0A8T0CV26_CORYI</name>
<gene>
    <name evidence="1" type="ORF">BT93_L0032</name>
</gene>
<comment type="caution">
    <text evidence="1">The sequence shown here is derived from an EMBL/GenBank/DDBJ whole genome shotgun (WGS) entry which is preliminary data.</text>
</comment>
<sequence length="34" mass="3865">MRDHKLFPCVQTLNELRKGVLVSGICNCYGEVIK</sequence>
<proteinExistence type="predicted"/>
<dbReference type="Gramene" id="rna-gnl|WGS:JABURB|Cocit.L0032.1">
    <property type="protein sequence ID" value="cds-KAF7850009.1"/>
    <property type="gene ID" value="gene-BT93_L0032"/>
</dbReference>
<dbReference type="EMBL" id="MU089660">
    <property type="protein sequence ID" value="KAF7850009.1"/>
    <property type="molecule type" value="Genomic_DNA"/>
</dbReference>
<reference evidence="1" key="1">
    <citation type="submission" date="2020-05" db="EMBL/GenBank/DDBJ databases">
        <title>WGS assembly of Corymbia citriodora subspecies variegata.</title>
        <authorList>
            <person name="Barry K."/>
            <person name="Hundley H."/>
            <person name="Shu S."/>
            <person name="Jenkins J."/>
            <person name="Grimwood J."/>
            <person name="Baten A."/>
        </authorList>
    </citation>
    <scope>NUCLEOTIDE SEQUENCE</scope>
    <source>
        <strain evidence="1">CV2-018</strain>
    </source>
</reference>
<evidence type="ECO:0000313" key="2">
    <source>
        <dbReference type="Proteomes" id="UP000806378"/>
    </source>
</evidence>
<dbReference type="Proteomes" id="UP000806378">
    <property type="component" value="Unassembled WGS sequence"/>
</dbReference>
<accession>A0A8T0CV26</accession>
<dbReference type="AlphaFoldDB" id="A0A8T0CV26"/>
<keyword evidence="2" id="KW-1185">Reference proteome</keyword>
<organism evidence="1 2">
    <name type="scientific">Corymbia citriodora subsp. variegata</name>
    <dbReference type="NCBI Taxonomy" id="360336"/>
    <lineage>
        <taxon>Eukaryota</taxon>
        <taxon>Viridiplantae</taxon>
        <taxon>Streptophyta</taxon>
        <taxon>Embryophyta</taxon>
        <taxon>Tracheophyta</taxon>
        <taxon>Spermatophyta</taxon>
        <taxon>Magnoliopsida</taxon>
        <taxon>eudicotyledons</taxon>
        <taxon>Gunneridae</taxon>
        <taxon>Pentapetalae</taxon>
        <taxon>rosids</taxon>
        <taxon>malvids</taxon>
        <taxon>Myrtales</taxon>
        <taxon>Myrtaceae</taxon>
        <taxon>Myrtoideae</taxon>
        <taxon>Eucalypteae</taxon>
        <taxon>Corymbia</taxon>
    </lineage>
</organism>
<evidence type="ECO:0000313" key="1">
    <source>
        <dbReference type="EMBL" id="KAF7850009.1"/>
    </source>
</evidence>